<dbReference type="HOGENOM" id="CLU_063281_2_1_1"/>
<dbReference type="GO" id="GO:0005762">
    <property type="term" value="C:mitochondrial large ribosomal subunit"/>
    <property type="evidence" value="ECO:0000318"/>
    <property type="project" value="GO_Central"/>
</dbReference>
<evidence type="ECO:0000256" key="3">
    <source>
        <dbReference type="ARBA" id="ARBA00022980"/>
    </source>
</evidence>
<evidence type="ECO:0000256" key="2">
    <source>
        <dbReference type="ARBA" id="ARBA00009254"/>
    </source>
</evidence>
<evidence type="ECO:0000256" key="4">
    <source>
        <dbReference type="ARBA" id="ARBA00023128"/>
    </source>
</evidence>
<dbReference type="VEuPathDB" id="FungiDB:SJAG_01045"/>
<dbReference type="Proteomes" id="UP000001744">
    <property type="component" value="Unassembled WGS sequence"/>
</dbReference>
<protein>
    <recommendedName>
        <fullName evidence="6">Large ribosomal subunit protein uL29m</fullName>
    </recommendedName>
    <alternativeName>
        <fullName evidence="7">54S ribosomal protein L4, mitochondrial</fullName>
    </alternativeName>
</protein>
<name>B6JXB8_SCHJY</name>
<evidence type="ECO:0000256" key="1">
    <source>
        <dbReference type="ARBA" id="ARBA00004173"/>
    </source>
</evidence>
<comment type="similarity">
    <text evidence="2">Belongs to the universal ribosomal protein uL29 family.</text>
</comment>
<dbReference type="Pfam" id="PF06984">
    <property type="entry name" value="MRP-L47"/>
    <property type="match status" value="1"/>
</dbReference>
<keyword evidence="3 8" id="KW-0689">Ribosomal protein</keyword>
<dbReference type="AlphaFoldDB" id="B6JXB8"/>
<dbReference type="GeneID" id="7048289"/>
<gene>
    <name evidence="9" type="primary">mrpl4</name>
    <name evidence="8" type="ORF">SJAG_01045</name>
</gene>
<dbReference type="eggNOG" id="KOG3331">
    <property type="taxonomic scope" value="Eukaryota"/>
</dbReference>
<evidence type="ECO:0000313" key="10">
    <source>
        <dbReference type="Proteomes" id="UP000001744"/>
    </source>
</evidence>
<dbReference type="InterPro" id="IPR010729">
    <property type="entry name" value="Ribosomal_uL29_mit"/>
</dbReference>
<dbReference type="PANTHER" id="PTHR21183">
    <property type="entry name" value="RIBOSOMAL PROTEIN L47, MITOCHONDRIAL-RELATED"/>
    <property type="match status" value="1"/>
</dbReference>
<dbReference type="GO" id="GO:0032543">
    <property type="term" value="P:mitochondrial translation"/>
    <property type="evidence" value="ECO:0000318"/>
    <property type="project" value="GO_Central"/>
</dbReference>
<dbReference type="OrthoDB" id="270763at2759"/>
<evidence type="ECO:0000256" key="6">
    <source>
        <dbReference type="ARBA" id="ARBA00035289"/>
    </source>
</evidence>
<keyword evidence="4" id="KW-0496">Mitochondrion</keyword>
<organism evidence="8 10">
    <name type="scientific">Schizosaccharomyces japonicus (strain yFS275 / FY16936)</name>
    <name type="common">Fission yeast</name>
    <dbReference type="NCBI Taxonomy" id="402676"/>
    <lineage>
        <taxon>Eukaryota</taxon>
        <taxon>Fungi</taxon>
        <taxon>Dikarya</taxon>
        <taxon>Ascomycota</taxon>
        <taxon>Taphrinomycotina</taxon>
        <taxon>Schizosaccharomycetes</taxon>
        <taxon>Schizosaccharomycetales</taxon>
        <taxon>Schizosaccharomycetaceae</taxon>
        <taxon>Schizosaccharomyces</taxon>
    </lineage>
</organism>
<accession>B6JXB8</accession>
<dbReference type="JaponicusDB" id="SJAG_01045">
    <property type="gene designation" value="mrpl4"/>
</dbReference>
<evidence type="ECO:0000256" key="7">
    <source>
        <dbReference type="ARBA" id="ARBA00035399"/>
    </source>
</evidence>
<dbReference type="STRING" id="402676.B6JXB8"/>
<evidence type="ECO:0000313" key="9">
    <source>
        <dbReference type="JaponicusDB" id="SJAG_01045"/>
    </source>
</evidence>
<evidence type="ECO:0000256" key="5">
    <source>
        <dbReference type="ARBA" id="ARBA00023274"/>
    </source>
</evidence>
<dbReference type="Gene3D" id="6.10.330.20">
    <property type="match status" value="1"/>
</dbReference>
<reference evidence="8 10" key="1">
    <citation type="journal article" date="2011" name="Science">
        <title>Comparative functional genomics of the fission yeasts.</title>
        <authorList>
            <person name="Rhind N."/>
            <person name="Chen Z."/>
            <person name="Yassour M."/>
            <person name="Thompson D.A."/>
            <person name="Haas B.J."/>
            <person name="Habib N."/>
            <person name="Wapinski I."/>
            <person name="Roy S."/>
            <person name="Lin M.F."/>
            <person name="Heiman D.I."/>
            <person name="Young S.K."/>
            <person name="Furuya K."/>
            <person name="Guo Y."/>
            <person name="Pidoux A."/>
            <person name="Chen H.M."/>
            <person name="Robbertse B."/>
            <person name="Goldberg J.M."/>
            <person name="Aoki K."/>
            <person name="Bayne E.H."/>
            <person name="Berlin A.M."/>
            <person name="Desjardins C.A."/>
            <person name="Dobbs E."/>
            <person name="Dukaj L."/>
            <person name="Fan L."/>
            <person name="FitzGerald M.G."/>
            <person name="French C."/>
            <person name="Gujja S."/>
            <person name="Hansen K."/>
            <person name="Keifenheim D."/>
            <person name="Levin J.Z."/>
            <person name="Mosher R.A."/>
            <person name="Mueller C.A."/>
            <person name="Pfiffner J."/>
            <person name="Priest M."/>
            <person name="Russ C."/>
            <person name="Smialowska A."/>
            <person name="Swoboda P."/>
            <person name="Sykes S.M."/>
            <person name="Vaughn M."/>
            <person name="Vengrova S."/>
            <person name="Yoder R."/>
            <person name="Zeng Q."/>
            <person name="Allshire R."/>
            <person name="Baulcombe D."/>
            <person name="Birren B.W."/>
            <person name="Brown W."/>
            <person name="Ekwall K."/>
            <person name="Kellis M."/>
            <person name="Leatherwood J."/>
            <person name="Levin H."/>
            <person name="Margalit H."/>
            <person name="Martienssen R."/>
            <person name="Nieduszynski C.A."/>
            <person name="Spatafora J.W."/>
            <person name="Friedman N."/>
            <person name="Dalgaard J.Z."/>
            <person name="Baumann P."/>
            <person name="Niki H."/>
            <person name="Regev A."/>
            <person name="Nusbaum C."/>
        </authorList>
    </citation>
    <scope>NUCLEOTIDE SEQUENCE [LARGE SCALE GENOMIC DNA]</scope>
    <source>
        <strain evidence="10">yFS275 / FY16936</strain>
    </source>
</reference>
<evidence type="ECO:0000313" key="8">
    <source>
        <dbReference type="EMBL" id="EEB06019.1"/>
    </source>
</evidence>
<dbReference type="RefSeq" id="XP_002172312.1">
    <property type="nucleotide sequence ID" value="XM_002172276.1"/>
</dbReference>
<dbReference type="EMBL" id="KE651166">
    <property type="protein sequence ID" value="EEB06019.1"/>
    <property type="molecule type" value="Genomic_DNA"/>
</dbReference>
<keyword evidence="5" id="KW-0687">Ribonucleoprotein</keyword>
<dbReference type="PANTHER" id="PTHR21183:SF18">
    <property type="entry name" value="LARGE RIBOSOMAL SUBUNIT PROTEIN UL29M"/>
    <property type="match status" value="1"/>
</dbReference>
<keyword evidence="10" id="KW-1185">Reference proteome</keyword>
<dbReference type="InterPro" id="IPR038340">
    <property type="entry name" value="MRP-L47_sf"/>
</dbReference>
<dbReference type="GO" id="GO:0003735">
    <property type="term" value="F:structural constituent of ribosome"/>
    <property type="evidence" value="ECO:0000318"/>
    <property type="project" value="GO_Central"/>
</dbReference>
<proteinExistence type="inferred from homology"/>
<comment type="subcellular location">
    <subcellularLocation>
        <location evidence="1">Mitochondrion</location>
    </subcellularLocation>
</comment>
<dbReference type="OMA" id="KFVLWER"/>
<sequence>MKRTLQLFARQTRRQRVSAKLPTPKAFKPVEVSETHPLWQFFRNKQALFPPEEEAKFGRAWTAEELRIKSFDDLHGLWYNCLREKNLLSTQSTELRRLQLDVPKVLKDRNKTVGQTMARIKFVLWERQRAYESAKESEQVQKTTQSKKAK</sequence>